<dbReference type="OMA" id="LFMISYH"/>
<dbReference type="AlphaFoldDB" id="A0A068UHI5"/>
<organism evidence="2 3">
    <name type="scientific">Coffea canephora</name>
    <name type="common">Robusta coffee</name>
    <dbReference type="NCBI Taxonomy" id="49390"/>
    <lineage>
        <taxon>Eukaryota</taxon>
        <taxon>Viridiplantae</taxon>
        <taxon>Streptophyta</taxon>
        <taxon>Embryophyta</taxon>
        <taxon>Tracheophyta</taxon>
        <taxon>Spermatophyta</taxon>
        <taxon>Magnoliopsida</taxon>
        <taxon>eudicotyledons</taxon>
        <taxon>Gunneridae</taxon>
        <taxon>Pentapetalae</taxon>
        <taxon>asterids</taxon>
        <taxon>lamiids</taxon>
        <taxon>Gentianales</taxon>
        <taxon>Rubiaceae</taxon>
        <taxon>Ixoroideae</taxon>
        <taxon>Gardenieae complex</taxon>
        <taxon>Bertiereae - Coffeeae clade</taxon>
        <taxon>Coffeeae</taxon>
        <taxon>Coffea</taxon>
    </lineage>
</organism>
<proteinExistence type="predicted"/>
<dbReference type="Proteomes" id="UP000295252">
    <property type="component" value="Chromosome IV"/>
</dbReference>
<dbReference type="OrthoDB" id="683410at2759"/>
<feature type="transmembrane region" description="Helical" evidence="1">
    <location>
        <begin position="88"/>
        <end position="106"/>
    </location>
</feature>
<dbReference type="PANTHER" id="PTHR33306">
    <property type="entry name" value="EXPRESSED PROTEIN-RELATED-RELATED"/>
    <property type="match status" value="1"/>
</dbReference>
<evidence type="ECO:0000313" key="2">
    <source>
        <dbReference type="EMBL" id="CDP07664.1"/>
    </source>
</evidence>
<protein>
    <submittedName>
        <fullName evidence="2">Uncharacterized protein</fullName>
    </submittedName>
</protein>
<keyword evidence="1" id="KW-0812">Transmembrane</keyword>
<dbReference type="InParanoid" id="A0A068UHI5"/>
<keyword evidence="1" id="KW-1133">Transmembrane helix</keyword>
<evidence type="ECO:0000313" key="3">
    <source>
        <dbReference type="Proteomes" id="UP000295252"/>
    </source>
</evidence>
<sequence length="120" mass="13976">MADNYSSHSQPTLPLHLCFFLLILFTFVSFTWYINYENIFEPLFDQVKLILVVSPLLLLLAMHLLSSFDRSWIYLPIPDQDSLHRAGGTPWGVGLLLVILLFMVSYQSGLRERWFPLLSR</sequence>
<reference evidence="3" key="1">
    <citation type="journal article" date="2014" name="Science">
        <title>The coffee genome provides insight into the convergent evolution of caffeine biosynthesis.</title>
        <authorList>
            <person name="Denoeud F."/>
            <person name="Carretero-Paulet L."/>
            <person name="Dereeper A."/>
            <person name="Droc G."/>
            <person name="Guyot R."/>
            <person name="Pietrella M."/>
            <person name="Zheng C."/>
            <person name="Alberti A."/>
            <person name="Anthony F."/>
            <person name="Aprea G."/>
            <person name="Aury J.M."/>
            <person name="Bento P."/>
            <person name="Bernard M."/>
            <person name="Bocs S."/>
            <person name="Campa C."/>
            <person name="Cenci A."/>
            <person name="Combes M.C."/>
            <person name="Crouzillat D."/>
            <person name="Da Silva C."/>
            <person name="Daddiego L."/>
            <person name="De Bellis F."/>
            <person name="Dussert S."/>
            <person name="Garsmeur O."/>
            <person name="Gayraud T."/>
            <person name="Guignon V."/>
            <person name="Jahn K."/>
            <person name="Jamilloux V."/>
            <person name="Joet T."/>
            <person name="Labadie K."/>
            <person name="Lan T."/>
            <person name="Leclercq J."/>
            <person name="Lepelley M."/>
            <person name="Leroy T."/>
            <person name="Li L.T."/>
            <person name="Librado P."/>
            <person name="Lopez L."/>
            <person name="Munoz A."/>
            <person name="Noel B."/>
            <person name="Pallavicini A."/>
            <person name="Perrotta G."/>
            <person name="Poncet V."/>
            <person name="Pot D."/>
            <person name="Priyono X."/>
            <person name="Rigoreau M."/>
            <person name="Rouard M."/>
            <person name="Rozas J."/>
            <person name="Tranchant-Dubreuil C."/>
            <person name="VanBuren R."/>
            <person name="Zhang Q."/>
            <person name="Andrade A.C."/>
            <person name="Argout X."/>
            <person name="Bertrand B."/>
            <person name="de Kochko A."/>
            <person name="Graziosi G."/>
            <person name="Henry R.J."/>
            <person name="Jayarama X."/>
            <person name="Ming R."/>
            <person name="Nagai C."/>
            <person name="Rounsley S."/>
            <person name="Sankoff D."/>
            <person name="Giuliano G."/>
            <person name="Albert V.A."/>
            <person name="Wincker P."/>
            <person name="Lashermes P."/>
        </authorList>
    </citation>
    <scope>NUCLEOTIDE SEQUENCE [LARGE SCALE GENOMIC DNA]</scope>
    <source>
        <strain evidence="3">cv. DH200-94</strain>
    </source>
</reference>
<dbReference type="PhylomeDB" id="A0A068UHI5"/>
<dbReference type="EMBL" id="HG739111">
    <property type="protein sequence ID" value="CDP07664.1"/>
    <property type="molecule type" value="Genomic_DNA"/>
</dbReference>
<evidence type="ECO:0000256" key="1">
    <source>
        <dbReference type="SAM" id="Phobius"/>
    </source>
</evidence>
<keyword evidence="1" id="KW-0472">Membrane</keyword>
<feature type="transmembrane region" description="Helical" evidence="1">
    <location>
        <begin position="47"/>
        <end position="68"/>
    </location>
</feature>
<keyword evidence="3" id="KW-1185">Reference proteome</keyword>
<accession>A0A068UHI5</accession>
<feature type="transmembrane region" description="Helical" evidence="1">
    <location>
        <begin position="13"/>
        <end position="35"/>
    </location>
</feature>
<dbReference type="STRING" id="49390.A0A068UHI5"/>
<gene>
    <name evidence="2" type="ORF">GSCOC_T00024989001</name>
</gene>
<name>A0A068UHI5_COFCA</name>
<dbReference type="PANTHER" id="PTHR33306:SF5">
    <property type="entry name" value="OXIDOREDUCTASE_TRANSITION METAL ION-BINDING PROTEIN"/>
    <property type="match status" value="1"/>
</dbReference>
<dbReference type="FunCoup" id="A0A068UHI5">
    <property type="interactions" value="8"/>
</dbReference>
<dbReference type="Gramene" id="CDP07664">
    <property type="protein sequence ID" value="CDP07664"/>
    <property type="gene ID" value="GSCOC_T00024989001"/>
</dbReference>